<sequence>MSVSQSSGGLILTNEGPALARSVYHRETIIGEKDHRLVRVSTFLANLSLILDTLIIPGLGIAIAVSIWVLYSSPRDLYNAIDPDFICKCNYNGQGQTQQDCECPDYSDGGQYTKVKTILVYGFMFLPDFLMGAYMFGIGALICIYMVLYLLLFLGYSLVVFCFRCCGCQVPWSIQTFDKKFRLFMCCNQYQMAKAHQSFIEQGKKEALCNTNKKGGTEKKKEKKGVKFFFFEIPMVSCSGRWCEDFWSCELWDQCLVCCNGKKWVYLLWLLTRALAATTCIVFLALYPELNCNCPLTNNSATLRDKHYDRKWEDLLPATRSCAAAYMSLVIMLIVFRWVIICLLRKVTIMPKLEVWAFKYLCVQPPEAKYLN</sequence>
<gene>
    <name evidence="2" type="ORF">RFI_17044</name>
</gene>
<feature type="transmembrane region" description="Helical" evidence="1">
    <location>
        <begin position="133"/>
        <end position="154"/>
    </location>
</feature>
<feature type="transmembrane region" description="Helical" evidence="1">
    <location>
        <begin position="323"/>
        <end position="344"/>
    </location>
</feature>
<keyword evidence="1" id="KW-0472">Membrane</keyword>
<keyword evidence="1" id="KW-1133">Transmembrane helix</keyword>
<dbReference type="AlphaFoldDB" id="X6N2P5"/>
<keyword evidence="3" id="KW-1185">Reference proteome</keyword>
<dbReference type="EMBL" id="ASPP01012858">
    <property type="protein sequence ID" value="ETO20173.1"/>
    <property type="molecule type" value="Genomic_DNA"/>
</dbReference>
<evidence type="ECO:0000313" key="3">
    <source>
        <dbReference type="Proteomes" id="UP000023152"/>
    </source>
</evidence>
<protein>
    <submittedName>
        <fullName evidence="2">Uncharacterized protein</fullName>
    </submittedName>
</protein>
<dbReference type="Proteomes" id="UP000023152">
    <property type="component" value="Unassembled WGS sequence"/>
</dbReference>
<keyword evidence="1" id="KW-0812">Transmembrane</keyword>
<feature type="transmembrane region" description="Helical" evidence="1">
    <location>
        <begin position="43"/>
        <end position="71"/>
    </location>
</feature>
<proteinExistence type="predicted"/>
<organism evidence="2 3">
    <name type="scientific">Reticulomyxa filosa</name>
    <dbReference type="NCBI Taxonomy" id="46433"/>
    <lineage>
        <taxon>Eukaryota</taxon>
        <taxon>Sar</taxon>
        <taxon>Rhizaria</taxon>
        <taxon>Retaria</taxon>
        <taxon>Foraminifera</taxon>
        <taxon>Monothalamids</taxon>
        <taxon>Reticulomyxidae</taxon>
        <taxon>Reticulomyxa</taxon>
    </lineage>
</organism>
<feature type="transmembrane region" description="Helical" evidence="1">
    <location>
        <begin position="264"/>
        <end position="287"/>
    </location>
</feature>
<accession>X6N2P5</accession>
<name>X6N2P5_RETFI</name>
<reference evidence="2 3" key="1">
    <citation type="journal article" date="2013" name="Curr. Biol.">
        <title>The Genome of the Foraminiferan Reticulomyxa filosa.</title>
        <authorList>
            <person name="Glockner G."/>
            <person name="Hulsmann N."/>
            <person name="Schleicher M."/>
            <person name="Noegel A.A."/>
            <person name="Eichinger L."/>
            <person name="Gallinger C."/>
            <person name="Pawlowski J."/>
            <person name="Sierra R."/>
            <person name="Euteneuer U."/>
            <person name="Pillet L."/>
            <person name="Moustafa A."/>
            <person name="Platzer M."/>
            <person name="Groth M."/>
            <person name="Szafranski K."/>
            <person name="Schliwa M."/>
        </authorList>
    </citation>
    <scope>NUCLEOTIDE SEQUENCE [LARGE SCALE GENOMIC DNA]</scope>
</reference>
<comment type="caution">
    <text evidence="2">The sequence shown here is derived from an EMBL/GenBank/DDBJ whole genome shotgun (WGS) entry which is preliminary data.</text>
</comment>
<evidence type="ECO:0000256" key="1">
    <source>
        <dbReference type="SAM" id="Phobius"/>
    </source>
</evidence>
<evidence type="ECO:0000313" key="2">
    <source>
        <dbReference type="EMBL" id="ETO20173.1"/>
    </source>
</evidence>